<proteinExistence type="predicted"/>
<evidence type="ECO:0000256" key="2">
    <source>
        <dbReference type="SAM" id="SignalP"/>
    </source>
</evidence>
<reference evidence="3" key="3">
    <citation type="submission" date="2015-04" db="UniProtKB">
        <authorList>
            <consortium name="EnsemblPlants"/>
        </authorList>
    </citation>
    <scope>IDENTIFICATION</scope>
</reference>
<keyword evidence="4" id="KW-1185">Reference proteome</keyword>
<sequence length="260" mass="26436">MAAAAASRPPLLALTSLLLALAVAGAGTVESYTNPSSTASATGGDGGITGAVDEGSYNPAKLCDNALSPESCVEVLPMIPRIADTPPDYSALAVLLDGHAWTSLQAAAFIADQMRAYMKGQGAVVNECVATCETAVHVVKTVFAEFRPLPEVERLRRIHLALAGIFREGGADAPPAYVGGCPKGSIRNAAEGDVVAKFRYVFSVLDLFEVVLAKVFSNDVSTPTAPATAASSGDENCTPPPPAATAAASNVAGAYGGAKQ</sequence>
<feature type="signal peptide" evidence="2">
    <location>
        <begin position="1"/>
        <end position="26"/>
    </location>
</feature>
<dbReference type="AlphaFoldDB" id="A0A0D9XR08"/>
<evidence type="ECO:0008006" key="5">
    <source>
        <dbReference type="Google" id="ProtNLM"/>
    </source>
</evidence>
<feature type="region of interest" description="Disordered" evidence="1">
    <location>
        <begin position="224"/>
        <end position="245"/>
    </location>
</feature>
<name>A0A0D9XR08_9ORYZ</name>
<dbReference type="Gramene" id="LPERR11G07880.1">
    <property type="protein sequence ID" value="LPERR11G07880.1"/>
    <property type="gene ID" value="LPERR11G07880"/>
</dbReference>
<protein>
    <recommendedName>
        <fullName evidence="5">Pectinesterase inhibitor domain-containing protein</fullName>
    </recommendedName>
</protein>
<organism evidence="3 4">
    <name type="scientific">Leersia perrieri</name>
    <dbReference type="NCBI Taxonomy" id="77586"/>
    <lineage>
        <taxon>Eukaryota</taxon>
        <taxon>Viridiplantae</taxon>
        <taxon>Streptophyta</taxon>
        <taxon>Embryophyta</taxon>
        <taxon>Tracheophyta</taxon>
        <taxon>Spermatophyta</taxon>
        <taxon>Magnoliopsida</taxon>
        <taxon>Liliopsida</taxon>
        <taxon>Poales</taxon>
        <taxon>Poaceae</taxon>
        <taxon>BOP clade</taxon>
        <taxon>Oryzoideae</taxon>
        <taxon>Oryzeae</taxon>
        <taxon>Oryzinae</taxon>
        <taxon>Leersia</taxon>
    </lineage>
</organism>
<dbReference type="HOGENOM" id="CLU_067945_0_0_1"/>
<keyword evidence="2" id="KW-0732">Signal</keyword>
<reference evidence="4" key="2">
    <citation type="submission" date="2013-12" db="EMBL/GenBank/DDBJ databases">
        <authorList>
            <person name="Yu Y."/>
            <person name="Lee S."/>
            <person name="de Baynast K."/>
            <person name="Wissotski M."/>
            <person name="Liu L."/>
            <person name="Talag J."/>
            <person name="Goicoechea J."/>
            <person name="Angelova A."/>
            <person name="Jetty R."/>
            <person name="Kudrna D."/>
            <person name="Golser W."/>
            <person name="Rivera L."/>
            <person name="Zhang J."/>
            <person name="Wing R."/>
        </authorList>
    </citation>
    <scope>NUCLEOTIDE SEQUENCE</scope>
</reference>
<feature type="chain" id="PRO_5002350583" description="Pectinesterase inhibitor domain-containing protein" evidence="2">
    <location>
        <begin position="27"/>
        <end position="260"/>
    </location>
</feature>
<reference evidence="3 4" key="1">
    <citation type="submission" date="2012-08" db="EMBL/GenBank/DDBJ databases">
        <title>Oryza genome evolution.</title>
        <authorList>
            <person name="Wing R.A."/>
        </authorList>
    </citation>
    <scope>NUCLEOTIDE SEQUENCE</scope>
</reference>
<dbReference type="EnsemblPlants" id="LPERR11G07880.1">
    <property type="protein sequence ID" value="LPERR11G07880.1"/>
    <property type="gene ID" value="LPERR11G07880"/>
</dbReference>
<evidence type="ECO:0000313" key="3">
    <source>
        <dbReference type="EnsemblPlants" id="LPERR11G07880.1"/>
    </source>
</evidence>
<evidence type="ECO:0000313" key="4">
    <source>
        <dbReference type="Proteomes" id="UP000032180"/>
    </source>
</evidence>
<evidence type="ECO:0000256" key="1">
    <source>
        <dbReference type="SAM" id="MobiDB-lite"/>
    </source>
</evidence>
<accession>A0A0D9XR08</accession>
<dbReference type="Proteomes" id="UP000032180">
    <property type="component" value="Chromosome 11"/>
</dbReference>